<accession>A0ACA9LU37</accession>
<protein>
    <submittedName>
        <fullName evidence="1">291_t:CDS:1</fullName>
    </submittedName>
</protein>
<comment type="caution">
    <text evidence="1">The sequence shown here is derived from an EMBL/GenBank/DDBJ whole genome shotgun (WGS) entry which is preliminary data.</text>
</comment>
<feature type="non-terminal residue" evidence="1">
    <location>
        <position position="78"/>
    </location>
</feature>
<organism evidence="1 2">
    <name type="scientific">Dentiscutata heterogama</name>
    <dbReference type="NCBI Taxonomy" id="1316150"/>
    <lineage>
        <taxon>Eukaryota</taxon>
        <taxon>Fungi</taxon>
        <taxon>Fungi incertae sedis</taxon>
        <taxon>Mucoromycota</taxon>
        <taxon>Glomeromycotina</taxon>
        <taxon>Glomeromycetes</taxon>
        <taxon>Diversisporales</taxon>
        <taxon>Gigasporaceae</taxon>
        <taxon>Dentiscutata</taxon>
    </lineage>
</organism>
<proteinExistence type="predicted"/>
<dbReference type="EMBL" id="CAJVPU010005543">
    <property type="protein sequence ID" value="CAG8549268.1"/>
    <property type="molecule type" value="Genomic_DNA"/>
</dbReference>
<evidence type="ECO:0000313" key="2">
    <source>
        <dbReference type="Proteomes" id="UP000789702"/>
    </source>
</evidence>
<sequence length="78" mass="9236">MSHLLMIQISNRTFGVFFCEVEVKPTSQSEERQIVCEHIFDHISTKKHYSNVNKYLKEYNADRKLVGEFILSKNDIEK</sequence>
<reference evidence="1" key="1">
    <citation type="submission" date="2021-06" db="EMBL/GenBank/DDBJ databases">
        <authorList>
            <person name="Kallberg Y."/>
            <person name="Tangrot J."/>
            <person name="Rosling A."/>
        </authorList>
    </citation>
    <scope>NUCLEOTIDE SEQUENCE</scope>
    <source>
        <strain evidence="1">IL203A</strain>
    </source>
</reference>
<gene>
    <name evidence="1" type="ORF">DHETER_LOCUS5152</name>
</gene>
<evidence type="ECO:0000313" key="1">
    <source>
        <dbReference type="EMBL" id="CAG8549268.1"/>
    </source>
</evidence>
<dbReference type="Proteomes" id="UP000789702">
    <property type="component" value="Unassembled WGS sequence"/>
</dbReference>
<keyword evidence="2" id="KW-1185">Reference proteome</keyword>
<name>A0ACA9LU37_9GLOM</name>